<dbReference type="Gene3D" id="3.10.450.60">
    <property type="match status" value="1"/>
</dbReference>
<evidence type="ECO:0000256" key="12">
    <source>
        <dbReference type="PIRSR" id="PIRSR601885-3"/>
    </source>
</evidence>
<dbReference type="GO" id="GO:0005737">
    <property type="term" value="C:cytoplasm"/>
    <property type="evidence" value="ECO:0007669"/>
    <property type="project" value="UniProtKB-SubCell"/>
</dbReference>
<feature type="binding site" evidence="11">
    <location>
        <position position="141"/>
    </location>
    <ligand>
        <name>Ca(2+)</name>
        <dbReference type="ChEBI" id="CHEBI:29108"/>
        <label>1</label>
    </ligand>
</feature>
<dbReference type="AlphaFoldDB" id="A0A6I8SG48"/>
<evidence type="ECO:0000256" key="4">
    <source>
        <dbReference type="ARBA" id="ARBA00022490"/>
    </source>
</evidence>
<feature type="binding site" evidence="10">
    <location>
        <position position="730"/>
    </location>
    <ligand>
        <name>Fe cation</name>
        <dbReference type="ChEBI" id="CHEBI:24875"/>
        <note>catalytic</note>
    </ligand>
</feature>
<comment type="subcellular location">
    <subcellularLocation>
        <location evidence="1">Cytoplasm</location>
    </subcellularLocation>
</comment>
<dbReference type="Pfam" id="PF00305">
    <property type="entry name" value="Lipoxygenase"/>
    <property type="match status" value="1"/>
</dbReference>
<accession>A0A6I8SG48</accession>
<organism evidence="16">
    <name type="scientific">Xenopus tropicalis</name>
    <name type="common">Western clawed frog</name>
    <name type="synonym">Silurana tropicalis</name>
    <dbReference type="NCBI Taxonomy" id="8364"/>
    <lineage>
        <taxon>Eukaryota</taxon>
        <taxon>Metazoa</taxon>
        <taxon>Chordata</taxon>
        <taxon>Craniata</taxon>
        <taxon>Vertebrata</taxon>
        <taxon>Euteleostomi</taxon>
        <taxon>Amphibia</taxon>
        <taxon>Batrachia</taxon>
        <taxon>Anura</taxon>
        <taxon>Pipoidea</taxon>
        <taxon>Pipidae</taxon>
        <taxon>Xenopodinae</taxon>
        <taxon>Xenopus</taxon>
        <taxon>Silurana</taxon>
    </lineage>
</organism>
<keyword evidence="11" id="KW-0106">Calcium</keyword>
<dbReference type="InterPro" id="IPR001885">
    <property type="entry name" value="LipOase_mml"/>
</dbReference>
<evidence type="ECO:0000256" key="2">
    <source>
        <dbReference type="ARBA" id="ARBA00005189"/>
    </source>
</evidence>
<dbReference type="InterPro" id="IPR036392">
    <property type="entry name" value="PLAT/LH2_dom_sf"/>
</dbReference>
<dbReference type="SMART" id="SM00308">
    <property type="entry name" value="LH2"/>
    <property type="match status" value="1"/>
</dbReference>
<evidence type="ECO:0000259" key="15">
    <source>
        <dbReference type="PROSITE" id="PS51393"/>
    </source>
</evidence>
<keyword evidence="8 10" id="KW-0408">Iron</keyword>
<keyword evidence="9" id="KW-0443">Lipid metabolism</keyword>
<dbReference type="Gene3D" id="2.60.60.20">
    <property type="entry name" value="PLAT/LH2 domain"/>
    <property type="match status" value="1"/>
</dbReference>
<name>A0A6I8SG48_XENTR</name>
<evidence type="ECO:0000256" key="6">
    <source>
        <dbReference type="ARBA" id="ARBA00022964"/>
    </source>
</evidence>
<evidence type="ECO:0000256" key="9">
    <source>
        <dbReference type="ARBA" id="ARBA00023098"/>
    </source>
</evidence>
<comment type="caution">
    <text evidence="13">Lacks conserved residue(s) required for the propagation of feature annotation.</text>
</comment>
<comment type="cofactor">
    <cofactor evidence="10">
        <name>Fe cation</name>
        <dbReference type="ChEBI" id="CHEBI:24875"/>
    </cofactor>
    <text evidence="10">Binds 1 Fe cation per subunit.</text>
</comment>
<dbReference type="FunCoup" id="A0A6I8SG48">
    <property type="interactions" value="1046"/>
</dbReference>
<dbReference type="Ensembl" id="ENSXETT00000102815">
    <property type="protein sequence ID" value="ENSXETP00000091389"/>
    <property type="gene ID" value="ENSXETG00000043131"/>
</dbReference>
<feature type="binding site" evidence="11">
    <location>
        <position position="99"/>
    </location>
    <ligand>
        <name>Ca(2+)</name>
        <dbReference type="ChEBI" id="CHEBI:29108"/>
        <label>1</label>
    </ligand>
</feature>
<evidence type="ECO:0000256" key="7">
    <source>
        <dbReference type="ARBA" id="ARBA00023002"/>
    </source>
</evidence>
<keyword evidence="6" id="KW-0223">Dioxygenase</keyword>
<dbReference type="FunFam" id="1.20.245.10:FF:000001">
    <property type="entry name" value="Arachidonate 5-lipoxygenase a"/>
    <property type="match status" value="1"/>
</dbReference>
<comment type="similarity">
    <text evidence="3">Belongs to the lipoxygenase family.</text>
</comment>
<feature type="domain" description="Lipoxygenase" evidence="15">
    <location>
        <begin position="179"/>
        <end position="730"/>
    </location>
</feature>
<dbReference type="PANTHER" id="PTHR11771">
    <property type="entry name" value="LIPOXYGENASE"/>
    <property type="match status" value="1"/>
</dbReference>
<dbReference type="GO" id="GO:0005506">
    <property type="term" value="F:iron ion binding"/>
    <property type="evidence" value="ECO:0007669"/>
    <property type="project" value="InterPro"/>
</dbReference>
<evidence type="ECO:0000256" key="3">
    <source>
        <dbReference type="ARBA" id="ARBA00009419"/>
    </source>
</evidence>
<reference evidence="16" key="2">
    <citation type="submission" date="2020-05" db="UniProtKB">
        <authorList>
            <consortium name="Ensembl"/>
        </authorList>
    </citation>
    <scope>IDENTIFICATION</scope>
</reference>
<dbReference type="InterPro" id="IPR042062">
    <property type="entry name" value="PLAT_LOX_verte"/>
</dbReference>
<evidence type="ECO:0000313" key="16">
    <source>
        <dbReference type="Ensembl" id="ENSXETP00000091389"/>
    </source>
</evidence>
<evidence type="ECO:0000256" key="10">
    <source>
        <dbReference type="PIRSR" id="PIRSR601885-1"/>
    </source>
</evidence>
<dbReference type="InterPro" id="IPR036226">
    <property type="entry name" value="LipOase_C_sf"/>
</dbReference>
<evidence type="ECO:0000259" key="14">
    <source>
        <dbReference type="PROSITE" id="PS50095"/>
    </source>
</evidence>
<comment type="pathway">
    <text evidence="2">Lipid metabolism.</text>
</comment>
<dbReference type="PRINTS" id="PR00467">
    <property type="entry name" value="MAMLPOXGNASE"/>
</dbReference>
<dbReference type="InterPro" id="IPR000907">
    <property type="entry name" value="LipOase"/>
</dbReference>
<reference evidence="16" key="1">
    <citation type="journal article" date="2010" name="Science">
        <title>The genome of the Western clawed frog Xenopus tropicalis.</title>
        <authorList>
            <person name="Hellsten U."/>
            <person name="Harland R.M."/>
            <person name="Gilchrist M.J."/>
            <person name="Hendrix D."/>
            <person name="Jurka J."/>
            <person name="Kapitonov V."/>
            <person name="Ovcharenko I."/>
            <person name="Putnam N.H."/>
            <person name="Shu S."/>
            <person name="Taher L."/>
            <person name="Blitz I.L."/>
            <person name="Blumberg B."/>
            <person name="Dichmann D.S."/>
            <person name="Dubchak I."/>
            <person name="Amaya E."/>
            <person name="Detter J.C."/>
            <person name="Fletcher R."/>
            <person name="Gerhard D.S."/>
            <person name="Goodstein D."/>
            <person name="Graves T."/>
            <person name="Grigoriev I.V."/>
            <person name="Grimwood J."/>
            <person name="Kawashima T."/>
            <person name="Lindquist E."/>
            <person name="Lucas S.M."/>
            <person name="Mead P.E."/>
            <person name="Mitros T."/>
            <person name="Ogino H."/>
            <person name="Ohta Y."/>
            <person name="Poliakov A.V."/>
            <person name="Pollet N."/>
            <person name="Robert J."/>
            <person name="Salamov A."/>
            <person name="Sater A.K."/>
            <person name="Schmutz J."/>
            <person name="Terry A."/>
            <person name="Vize P.D."/>
            <person name="Warren W.C."/>
            <person name="Wells D."/>
            <person name="Wills A."/>
            <person name="Wilson R.K."/>
            <person name="Zimmerman L.B."/>
            <person name="Zorn A.M."/>
            <person name="Grainger R."/>
            <person name="Grammer T."/>
            <person name="Khokha M.K."/>
            <person name="Richardson P.M."/>
            <person name="Rokhsar D.S."/>
        </authorList>
    </citation>
    <scope>NUCLEOTIDE SEQUENCE [LARGE SCALE GENOMIC DNA]</scope>
    <source>
        <strain evidence="16">Nigerian</strain>
    </source>
</reference>
<keyword evidence="7" id="KW-0560">Oxidoreductase</keyword>
<dbReference type="SUPFAM" id="SSF49723">
    <property type="entry name" value="Lipase/lipooxygenase domain (PLAT/LH2 domain)"/>
    <property type="match status" value="1"/>
</dbReference>
<protein>
    <submittedName>
        <fullName evidence="16">Uncharacterized protein</fullName>
    </submittedName>
</protein>
<dbReference type="PROSITE" id="PS51393">
    <property type="entry name" value="LIPOXYGENASE_3"/>
    <property type="match status" value="1"/>
</dbReference>
<dbReference type="InterPro" id="IPR001024">
    <property type="entry name" value="PLAT/LH2_dom"/>
</dbReference>
<sequence>MIPRSYLLAVGAILPVRTDMEGTRRNGIYDKRYINQLASKHPQSPTVTHTFLLLRERFLEMSTYKLVVETGKNLHATTKDSISIVLIGSRGESKKQKLDKWGKDFLPGARDEYGVQAEEDLGEILVLRLYKESLTGLLESAWFCKSIKVIGPSGEIFEFPIYLWISGYGIFEFQQGKGMILGESVGPAVRKQRQSELNAKRQTHQWKTYAKGAPRCISAETVTDLPPNDRFSFKKTISFGFNLLSSSLGATLKGFLLRSDSWKDLRHIKKVFSIQWTKISDLVSELWKEDSFFGYQYLNGLNPLMIQKCLRIPDNFPVDDVTVSATLGESTTLQAELQNGNIFLADYKILEGIPTNVINGERQYLAAPMCLLWKSPNDEIVPIAIQLNQTPGEENPIFVPTDHEWDWTLAKLWVRSSEFQFHEVVSHLLYTHLFAEVFNVATTRHLPMGHPVYKLIYPHLRYTLEINTLARQTLIGPKGLFDQAVVTGNGGVPVLLARAMESLTYNALCLPDDIQARGVESIPNYFYRHDGMRIWRAMESFVSDIIHYYYPSDETVSEDPELQAWVAEIFQEGFLSNKNSGIPSSFATRMELIKYLTMVMFTCSVQHAAVNSGQFDIYAWMPNGPSTMRKPPPTTKGTTTYQSILETLPAINTTATAMVAVSLLSKEPHDRNPLGKYRNNQFVEDVPKKCIERFREKLSEISQQIKQRNKTKRLTYHYLDPEEIECSVSI</sequence>
<keyword evidence="5 10" id="KW-0479">Metal-binding</keyword>
<evidence type="ECO:0000256" key="8">
    <source>
        <dbReference type="ARBA" id="ARBA00023004"/>
    </source>
</evidence>
<dbReference type="PROSITE" id="PS50095">
    <property type="entry name" value="PLAT"/>
    <property type="match status" value="1"/>
</dbReference>
<dbReference type="CDD" id="cd01753">
    <property type="entry name" value="PLAT_LOX"/>
    <property type="match status" value="1"/>
</dbReference>
<dbReference type="InParanoid" id="A0A6I8SG48"/>
<feature type="domain" description="PLAT" evidence="14">
    <location>
        <begin position="62"/>
        <end position="179"/>
    </location>
</feature>
<dbReference type="GO" id="GO:0016702">
    <property type="term" value="F:oxidoreductase activity, acting on single donors with incorporation of molecular oxygen, incorporation of two atoms of oxygen"/>
    <property type="evidence" value="ECO:0007669"/>
    <property type="project" value="InterPro"/>
</dbReference>
<evidence type="ECO:0000256" key="5">
    <source>
        <dbReference type="ARBA" id="ARBA00022723"/>
    </source>
</evidence>
<feature type="site" description="Essential for stabilizing binding to COTL1" evidence="12">
    <location>
        <position position="164"/>
    </location>
</feature>
<evidence type="ECO:0000256" key="11">
    <source>
        <dbReference type="PIRSR" id="PIRSR601885-2"/>
    </source>
</evidence>
<feature type="binding site" evidence="10">
    <location>
        <position position="607"/>
    </location>
    <ligand>
        <name>Fe cation</name>
        <dbReference type="ChEBI" id="CHEBI:24875"/>
        <note>catalytic</note>
    </ligand>
</feature>
<dbReference type="PRINTS" id="PR00087">
    <property type="entry name" value="LIPOXYGENASE"/>
</dbReference>
<feature type="binding site" evidence="10">
    <location>
        <position position="427"/>
    </location>
    <ligand>
        <name>Fe cation</name>
        <dbReference type="ChEBI" id="CHEBI:24875"/>
        <note>catalytic</note>
    </ligand>
</feature>
<dbReference type="Gene3D" id="1.20.245.10">
    <property type="entry name" value="Lipoxygenase-1, Domain 5"/>
    <property type="match status" value="1"/>
</dbReference>
<keyword evidence="4" id="KW-0963">Cytoplasm</keyword>
<evidence type="ECO:0000256" key="1">
    <source>
        <dbReference type="ARBA" id="ARBA00004496"/>
    </source>
</evidence>
<evidence type="ECO:0000256" key="13">
    <source>
        <dbReference type="PROSITE-ProRule" id="PRU00152"/>
    </source>
</evidence>
<dbReference type="InterPro" id="IPR013819">
    <property type="entry name" value="LipOase_C"/>
</dbReference>
<dbReference type="GO" id="GO:0034440">
    <property type="term" value="P:lipid oxidation"/>
    <property type="evidence" value="ECO:0007669"/>
    <property type="project" value="InterPro"/>
</dbReference>
<dbReference type="Pfam" id="PF01477">
    <property type="entry name" value="PLAT"/>
    <property type="match status" value="1"/>
</dbReference>
<dbReference type="GeneTree" id="ENSGT00940000166257"/>
<proteinExistence type="inferred from homology"/>
<feature type="binding site" evidence="10">
    <location>
        <position position="432"/>
    </location>
    <ligand>
        <name>Fe cation</name>
        <dbReference type="ChEBI" id="CHEBI:24875"/>
        <note>catalytic</note>
    </ligand>
</feature>
<dbReference type="SUPFAM" id="SSF48484">
    <property type="entry name" value="Lipoxigenase"/>
    <property type="match status" value="1"/>
</dbReference>